<dbReference type="Proteomes" id="UP001328733">
    <property type="component" value="Unassembled WGS sequence"/>
</dbReference>
<dbReference type="InterPro" id="IPR012674">
    <property type="entry name" value="Calycin"/>
</dbReference>
<dbReference type="InterPro" id="IPR022017">
    <property type="entry name" value="BFA1-like_DUF3598"/>
</dbReference>
<gene>
    <name evidence="3" type="ORF">V0288_07045</name>
</gene>
<feature type="domain" description="DUF3598" evidence="1">
    <location>
        <begin position="1"/>
        <end position="133"/>
    </location>
</feature>
<dbReference type="InterPro" id="IPR048378">
    <property type="entry name" value="BFA1-like_C"/>
</dbReference>
<evidence type="ECO:0000259" key="2">
    <source>
        <dbReference type="Pfam" id="PF21053"/>
    </source>
</evidence>
<keyword evidence="4" id="KW-1185">Reference proteome</keyword>
<feature type="domain" description="Biogenesis factor required for ATP synthase 1-like C-terminal" evidence="2">
    <location>
        <begin position="138"/>
        <end position="273"/>
    </location>
</feature>
<dbReference type="Pfam" id="PF21053">
    <property type="entry name" value="BFA1_C"/>
    <property type="match status" value="1"/>
</dbReference>
<dbReference type="PANTHER" id="PTHR33404:SF1">
    <property type="entry name" value="SLL0497 PROTEIN"/>
    <property type="match status" value="1"/>
</dbReference>
<dbReference type="EMBL" id="JBAFSM010000010">
    <property type="protein sequence ID" value="MEG3436872.1"/>
    <property type="molecule type" value="Genomic_DNA"/>
</dbReference>
<protein>
    <submittedName>
        <fullName evidence="3">DUF3598 family protein</fullName>
    </submittedName>
</protein>
<organism evidence="3 4">
    <name type="scientific">Pannus brasiliensis CCIBt3594</name>
    <dbReference type="NCBI Taxonomy" id="1427578"/>
    <lineage>
        <taxon>Bacteria</taxon>
        <taxon>Bacillati</taxon>
        <taxon>Cyanobacteriota</taxon>
        <taxon>Cyanophyceae</taxon>
        <taxon>Oscillatoriophycideae</taxon>
        <taxon>Chroococcales</taxon>
        <taxon>Microcystaceae</taxon>
        <taxon>Pannus</taxon>
    </lineage>
</organism>
<dbReference type="SUPFAM" id="SSF50814">
    <property type="entry name" value="Lipocalins"/>
    <property type="match status" value="2"/>
</dbReference>
<dbReference type="GO" id="GO:0000918">
    <property type="term" value="P:division septum site selection"/>
    <property type="evidence" value="ECO:0007669"/>
    <property type="project" value="TreeGrafter"/>
</dbReference>
<name>A0AAW9QRM9_9CHRO</name>
<evidence type="ECO:0000313" key="4">
    <source>
        <dbReference type="Proteomes" id="UP001328733"/>
    </source>
</evidence>
<dbReference type="PANTHER" id="PTHR33404">
    <property type="entry name" value="CELL DIVISION TOPOLOGICAL SPECIFICITY FACTOR HOMOLOG, CHLOROPLASTIC"/>
    <property type="match status" value="1"/>
</dbReference>
<evidence type="ECO:0000259" key="1">
    <source>
        <dbReference type="Pfam" id="PF12204"/>
    </source>
</evidence>
<sequence length="274" mass="31131">MLSQWEYLFKNLGEWQGSFTRLLPRGEFLEDTPTIVSLESRNEGKTLHQVVRRLHPDRPPEDLILEYSSLNQSILFGQTGAFSQGSLYFSSFTAGFGAEFGLLDGERRARLVQFFNDRSEFAQLTLIREKLAGSEQLERSPLTVEQLLGEWRGQAQTTGRDWYTSPPFPTRLTIARQDENHLSQTLTFGDGSISSIARIDGSRLLFENSPLSVQVLLLADGVSCNTPLKIVPGHRFVLEMGWLLSPTRRQRLVRSYNEKGEWTGITFISEEKVN</sequence>
<accession>A0AAW9QRM9</accession>
<comment type="caution">
    <text evidence="3">The sequence shown here is derived from an EMBL/GenBank/DDBJ whole genome shotgun (WGS) entry which is preliminary data.</text>
</comment>
<evidence type="ECO:0000313" key="3">
    <source>
        <dbReference type="EMBL" id="MEG3436872.1"/>
    </source>
</evidence>
<dbReference type="Pfam" id="PF12204">
    <property type="entry name" value="DUF3598_N"/>
    <property type="match status" value="1"/>
</dbReference>
<dbReference type="RefSeq" id="WP_332864338.1">
    <property type="nucleotide sequence ID" value="NZ_JBAFSM010000010.1"/>
</dbReference>
<dbReference type="Gene3D" id="2.40.128.20">
    <property type="match status" value="2"/>
</dbReference>
<dbReference type="GO" id="GO:0005886">
    <property type="term" value="C:plasma membrane"/>
    <property type="evidence" value="ECO:0007669"/>
    <property type="project" value="TreeGrafter"/>
</dbReference>
<dbReference type="AlphaFoldDB" id="A0AAW9QRM9"/>
<reference evidence="3 4" key="1">
    <citation type="submission" date="2024-01" db="EMBL/GenBank/DDBJ databases">
        <title>Genomic insights into the taxonomy and metabolism of the cyanobacterium Pannus brasiliensis CCIBt3594.</title>
        <authorList>
            <person name="Machado M."/>
            <person name="Botero N.B."/>
            <person name="Andreote A.P.D."/>
            <person name="Feitosa A.M.T."/>
            <person name="Popin R."/>
            <person name="Sivonen K."/>
            <person name="Fiore M.F."/>
        </authorList>
    </citation>
    <scope>NUCLEOTIDE SEQUENCE [LARGE SCALE GENOMIC DNA]</scope>
    <source>
        <strain evidence="3 4">CCIBt3594</strain>
    </source>
</reference>
<proteinExistence type="predicted"/>